<evidence type="ECO:0000256" key="3">
    <source>
        <dbReference type="ARBA" id="ARBA00038502"/>
    </source>
</evidence>
<evidence type="ECO:0000259" key="4">
    <source>
        <dbReference type="PROSITE" id="PS51186"/>
    </source>
</evidence>
<proteinExistence type="inferred from homology"/>
<dbReference type="eggNOG" id="COG1670">
    <property type="taxonomic scope" value="Bacteria"/>
</dbReference>
<dbReference type="STRING" id="637905.SVI_1258"/>
<feature type="domain" description="N-acetyltransferase" evidence="4">
    <location>
        <begin position="15"/>
        <end position="178"/>
    </location>
</feature>
<reference evidence="6" key="1">
    <citation type="journal article" date="2010" name="Mol. Biosyst.">
        <title>Complete genome sequence and comparative analysis of Shewanella violacea, a psychrophilic and piezophilic bacterium from deep sea floor sediments.</title>
        <authorList>
            <person name="Aono E."/>
            <person name="Baba T."/>
            <person name="Ara T."/>
            <person name="Nishi T."/>
            <person name="Nakamichi T."/>
            <person name="Inamoto E."/>
            <person name="Toyonaga H."/>
            <person name="Hasegawa M."/>
            <person name="Takai Y."/>
            <person name="Okumura Y."/>
            <person name="Baba M."/>
            <person name="Tomita M."/>
            <person name="Kato C."/>
            <person name="Oshima T."/>
            <person name="Nakasone K."/>
            <person name="Mori H."/>
        </authorList>
    </citation>
    <scope>NUCLEOTIDE SEQUENCE [LARGE SCALE GENOMIC DNA]</scope>
    <source>
        <strain evidence="6">JCM 10179 / CIP 106290 / LMG 19151 / DSS12</strain>
    </source>
</reference>
<accession>D4ZHT0</accession>
<dbReference type="PANTHER" id="PTHR43792">
    <property type="entry name" value="GNAT FAMILY, PUTATIVE (AFU_ORTHOLOGUE AFUA_3G00765)-RELATED-RELATED"/>
    <property type="match status" value="1"/>
</dbReference>
<sequence length="178" mass="19430">MRLVMEQIVLETERLILRPFKSSDAEQVAHLAGDPKVSGPTLNIPYPYTLDMARGWISSHAPRWLEGSGLIYAVTGKDTGRLLGTVSLVQISGRKAELGYWFGVPFWGSGYCSEAVAALIDFSFGKLGITLLNAEHLASNPASGRVMAKNGMKLLACIDRESRDGLLSKVETYELKCP</sequence>
<evidence type="ECO:0000313" key="6">
    <source>
        <dbReference type="Proteomes" id="UP000002350"/>
    </source>
</evidence>
<dbReference type="Pfam" id="PF13302">
    <property type="entry name" value="Acetyltransf_3"/>
    <property type="match status" value="1"/>
</dbReference>
<organism evidence="5 6">
    <name type="scientific">Shewanella violacea (strain JCM 10179 / CIP 106290 / LMG 19151 / DSS12)</name>
    <dbReference type="NCBI Taxonomy" id="637905"/>
    <lineage>
        <taxon>Bacteria</taxon>
        <taxon>Pseudomonadati</taxon>
        <taxon>Pseudomonadota</taxon>
        <taxon>Gammaproteobacteria</taxon>
        <taxon>Alteromonadales</taxon>
        <taxon>Shewanellaceae</taxon>
        <taxon>Shewanella</taxon>
    </lineage>
</organism>
<keyword evidence="6" id="KW-1185">Reference proteome</keyword>
<evidence type="ECO:0000256" key="1">
    <source>
        <dbReference type="ARBA" id="ARBA00022679"/>
    </source>
</evidence>
<dbReference type="KEGG" id="svo:SVI_1258"/>
<dbReference type="Gene3D" id="3.40.630.30">
    <property type="match status" value="1"/>
</dbReference>
<evidence type="ECO:0000256" key="2">
    <source>
        <dbReference type="ARBA" id="ARBA00023315"/>
    </source>
</evidence>
<dbReference type="InterPro" id="IPR000182">
    <property type="entry name" value="GNAT_dom"/>
</dbReference>
<dbReference type="EMBL" id="AP011177">
    <property type="protein sequence ID" value="BAJ01229.1"/>
    <property type="molecule type" value="Genomic_DNA"/>
</dbReference>
<keyword evidence="1 5" id="KW-0808">Transferase</keyword>
<evidence type="ECO:0000313" key="5">
    <source>
        <dbReference type="EMBL" id="BAJ01229.1"/>
    </source>
</evidence>
<dbReference type="InterPro" id="IPR016181">
    <property type="entry name" value="Acyl_CoA_acyltransferase"/>
</dbReference>
<dbReference type="GO" id="GO:0016747">
    <property type="term" value="F:acyltransferase activity, transferring groups other than amino-acyl groups"/>
    <property type="evidence" value="ECO:0007669"/>
    <property type="project" value="InterPro"/>
</dbReference>
<dbReference type="InterPro" id="IPR051531">
    <property type="entry name" value="N-acetyltransferase"/>
</dbReference>
<dbReference type="PROSITE" id="PS51186">
    <property type="entry name" value="GNAT"/>
    <property type="match status" value="1"/>
</dbReference>
<dbReference type="Proteomes" id="UP000002350">
    <property type="component" value="Chromosome"/>
</dbReference>
<protein>
    <submittedName>
        <fullName evidence="5">Acetyltransferase, GNAT family</fullName>
    </submittedName>
</protein>
<name>D4ZHT0_SHEVD</name>
<gene>
    <name evidence="5" type="ordered locus">SVI_1258</name>
</gene>
<dbReference type="AlphaFoldDB" id="D4ZHT0"/>
<dbReference type="HOGENOM" id="CLU_013985_3_4_6"/>
<comment type="similarity">
    <text evidence="3">Belongs to the acetyltransferase family. RimJ subfamily.</text>
</comment>
<keyword evidence="2" id="KW-0012">Acyltransferase</keyword>
<dbReference type="SUPFAM" id="SSF55729">
    <property type="entry name" value="Acyl-CoA N-acyltransferases (Nat)"/>
    <property type="match status" value="1"/>
</dbReference>
<dbReference type="PANTHER" id="PTHR43792:SF8">
    <property type="entry name" value="[RIBOSOMAL PROTEIN US5]-ALANINE N-ACETYLTRANSFERASE"/>
    <property type="match status" value="1"/>
</dbReference>